<dbReference type="PANTHER" id="PTHR43394">
    <property type="entry name" value="ATP-DEPENDENT PERMEASE MDL1, MITOCHONDRIAL"/>
    <property type="match status" value="1"/>
</dbReference>
<sequence length="451" mass="49413">GTVAIVSIFGVLAILFATNPVLAGMAMIPIPLLAIGAMCYTLTAHRRYRKQRQSSSAMNALLMDNLQGVREIKAFGREKHEDERFTDRAEAMRQSTLTIMRAWAFYNPAMSFIAASGTSLVLWIGGRQVMNNDMSVGELVAFLLYLALFYEPIGKLHGLNQMLQAARAGGERVFDILDATEERKDAESSQPLPEPVRGEVEFREVHFEYTEDKPALHDISLIARPGQMIALVGPTGAGKSTLVNLLPAFYEATGGAITIDGQSIATTSLESLRKNISLVSQEPFLFNGTVGENIAYGNLDADAGKITGAAKAANCFEFINELTEGFDTKVGERGVRLSVGEKQRISIARALLKDSPILILDEATASVDTATERLIQQALERLMTGRTTFVIAHRLSTIRKADQILVLKHGHITERGTHDELVGQQGLYARLARIQNTTFIEESFEKLEPAT</sequence>
<dbReference type="Gene3D" id="1.20.1560.10">
    <property type="entry name" value="ABC transporter type 1, transmembrane domain"/>
    <property type="match status" value="1"/>
</dbReference>
<feature type="domain" description="ABC transmembrane type-1" evidence="10">
    <location>
        <begin position="1"/>
        <end position="165"/>
    </location>
</feature>
<dbReference type="InterPro" id="IPR017871">
    <property type="entry name" value="ABC_transporter-like_CS"/>
</dbReference>
<dbReference type="PROSITE" id="PS50893">
    <property type="entry name" value="ABC_TRANSPORTER_2"/>
    <property type="match status" value="1"/>
</dbReference>
<dbReference type="InterPro" id="IPR003439">
    <property type="entry name" value="ABC_transporter-like_ATP-bd"/>
</dbReference>
<feature type="transmembrane region" description="Helical" evidence="8">
    <location>
        <begin position="103"/>
        <end position="124"/>
    </location>
</feature>
<name>A0A382B0X3_9ZZZZ</name>
<keyword evidence="6 8" id="KW-1133">Transmembrane helix</keyword>
<dbReference type="AlphaFoldDB" id="A0A382B0X3"/>
<gene>
    <name evidence="11" type="ORF">METZ01_LOCUS159816</name>
</gene>
<dbReference type="InterPro" id="IPR036640">
    <property type="entry name" value="ABC1_TM_sf"/>
</dbReference>
<evidence type="ECO:0000256" key="8">
    <source>
        <dbReference type="SAM" id="Phobius"/>
    </source>
</evidence>
<feature type="transmembrane region" description="Helical" evidence="8">
    <location>
        <begin position="21"/>
        <end position="43"/>
    </location>
</feature>
<evidence type="ECO:0008006" key="12">
    <source>
        <dbReference type="Google" id="ProtNLM"/>
    </source>
</evidence>
<evidence type="ECO:0000256" key="7">
    <source>
        <dbReference type="ARBA" id="ARBA00023136"/>
    </source>
</evidence>
<evidence type="ECO:0000259" key="10">
    <source>
        <dbReference type="PROSITE" id="PS50929"/>
    </source>
</evidence>
<dbReference type="SMART" id="SM00382">
    <property type="entry name" value="AAA"/>
    <property type="match status" value="1"/>
</dbReference>
<evidence type="ECO:0000256" key="2">
    <source>
        <dbReference type="ARBA" id="ARBA00022448"/>
    </source>
</evidence>
<keyword evidence="4" id="KW-0547">Nucleotide-binding</keyword>
<evidence type="ECO:0000256" key="4">
    <source>
        <dbReference type="ARBA" id="ARBA00022741"/>
    </source>
</evidence>
<keyword evidence="7 8" id="KW-0472">Membrane</keyword>
<comment type="subcellular location">
    <subcellularLocation>
        <location evidence="1">Membrane</location>
        <topology evidence="1">Multi-pass membrane protein</topology>
    </subcellularLocation>
</comment>
<dbReference type="InterPro" id="IPR027417">
    <property type="entry name" value="P-loop_NTPase"/>
</dbReference>
<dbReference type="InterPro" id="IPR011527">
    <property type="entry name" value="ABC1_TM_dom"/>
</dbReference>
<evidence type="ECO:0000256" key="3">
    <source>
        <dbReference type="ARBA" id="ARBA00022692"/>
    </source>
</evidence>
<keyword evidence="5" id="KW-0067">ATP-binding</keyword>
<dbReference type="PROSITE" id="PS50929">
    <property type="entry name" value="ABC_TM1F"/>
    <property type="match status" value="1"/>
</dbReference>
<dbReference type="SUPFAM" id="SSF52540">
    <property type="entry name" value="P-loop containing nucleoside triphosphate hydrolases"/>
    <property type="match status" value="1"/>
</dbReference>
<dbReference type="FunFam" id="3.40.50.300:FF:000287">
    <property type="entry name" value="Multidrug ABC transporter ATP-binding protein"/>
    <property type="match status" value="1"/>
</dbReference>
<dbReference type="GO" id="GO:0016020">
    <property type="term" value="C:membrane"/>
    <property type="evidence" value="ECO:0007669"/>
    <property type="project" value="UniProtKB-SubCell"/>
</dbReference>
<keyword evidence="3 8" id="KW-0812">Transmembrane</keyword>
<dbReference type="Pfam" id="PF00664">
    <property type="entry name" value="ABC_membrane"/>
    <property type="match status" value="1"/>
</dbReference>
<reference evidence="11" key="1">
    <citation type="submission" date="2018-05" db="EMBL/GenBank/DDBJ databases">
        <authorList>
            <person name="Lanie J.A."/>
            <person name="Ng W.-L."/>
            <person name="Kazmierczak K.M."/>
            <person name="Andrzejewski T.M."/>
            <person name="Davidsen T.M."/>
            <person name="Wayne K.J."/>
            <person name="Tettelin H."/>
            <person name="Glass J.I."/>
            <person name="Rusch D."/>
            <person name="Podicherti R."/>
            <person name="Tsui H.-C.T."/>
            <person name="Winkler M.E."/>
        </authorList>
    </citation>
    <scope>NUCLEOTIDE SEQUENCE</scope>
</reference>
<dbReference type="InterPro" id="IPR003593">
    <property type="entry name" value="AAA+_ATPase"/>
</dbReference>
<feature type="domain" description="ABC transporter" evidence="9">
    <location>
        <begin position="200"/>
        <end position="434"/>
    </location>
</feature>
<dbReference type="Gene3D" id="3.40.50.300">
    <property type="entry name" value="P-loop containing nucleotide triphosphate hydrolases"/>
    <property type="match status" value="1"/>
</dbReference>
<keyword evidence="2" id="KW-0813">Transport</keyword>
<dbReference type="GO" id="GO:0005524">
    <property type="term" value="F:ATP binding"/>
    <property type="evidence" value="ECO:0007669"/>
    <property type="project" value="UniProtKB-KW"/>
</dbReference>
<dbReference type="Pfam" id="PF00005">
    <property type="entry name" value="ABC_tran"/>
    <property type="match status" value="1"/>
</dbReference>
<evidence type="ECO:0000256" key="6">
    <source>
        <dbReference type="ARBA" id="ARBA00022989"/>
    </source>
</evidence>
<evidence type="ECO:0000259" key="9">
    <source>
        <dbReference type="PROSITE" id="PS50893"/>
    </source>
</evidence>
<dbReference type="GO" id="GO:0015421">
    <property type="term" value="F:ABC-type oligopeptide transporter activity"/>
    <property type="evidence" value="ECO:0007669"/>
    <property type="project" value="TreeGrafter"/>
</dbReference>
<dbReference type="PANTHER" id="PTHR43394:SF1">
    <property type="entry name" value="ATP-BINDING CASSETTE SUB-FAMILY B MEMBER 10, MITOCHONDRIAL"/>
    <property type="match status" value="1"/>
</dbReference>
<feature type="non-terminal residue" evidence="11">
    <location>
        <position position="1"/>
    </location>
</feature>
<evidence type="ECO:0000313" key="11">
    <source>
        <dbReference type="EMBL" id="SVB06962.1"/>
    </source>
</evidence>
<evidence type="ECO:0000256" key="5">
    <source>
        <dbReference type="ARBA" id="ARBA00022840"/>
    </source>
</evidence>
<accession>A0A382B0X3</accession>
<dbReference type="EMBL" id="UINC01027544">
    <property type="protein sequence ID" value="SVB06962.1"/>
    <property type="molecule type" value="Genomic_DNA"/>
</dbReference>
<dbReference type="SUPFAM" id="SSF90123">
    <property type="entry name" value="ABC transporter transmembrane region"/>
    <property type="match status" value="1"/>
</dbReference>
<dbReference type="GO" id="GO:0016887">
    <property type="term" value="F:ATP hydrolysis activity"/>
    <property type="evidence" value="ECO:0007669"/>
    <property type="project" value="InterPro"/>
</dbReference>
<protein>
    <recommendedName>
        <fullName evidence="12">ABC transporter ATP-binding protein</fullName>
    </recommendedName>
</protein>
<organism evidence="11">
    <name type="scientific">marine metagenome</name>
    <dbReference type="NCBI Taxonomy" id="408172"/>
    <lineage>
        <taxon>unclassified sequences</taxon>
        <taxon>metagenomes</taxon>
        <taxon>ecological metagenomes</taxon>
    </lineage>
</organism>
<evidence type="ECO:0000256" key="1">
    <source>
        <dbReference type="ARBA" id="ARBA00004141"/>
    </source>
</evidence>
<dbReference type="InterPro" id="IPR039421">
    <property type="entry name" value="Type_1_exporter"/>
</dbReference>
<proteinExistence type="predicted"/>
<dbReference type="PROSITE" id="PS00211">
    <property type="entry name" value="ABC_TRANSPORTER_1"/>
    <property type="match status" value="1"/>
</dbReference>